<feature type="domain" description="Luciferase-like" evidence="1">
    <location>
        <begin position="18"/>
        <end position="309"/>
    </location>
</feature>
<evidence type="ECO:0000313" key="2">
    <source>
        <dbReference type="EMBL" id="UTI63947.1"/>
    </source>
</evidence>
<accession>A0ABY5DSZ8</accession>
<dbReference type="Proteomes" id="UP001056035">
    <property type="component" value="Chromosome"/>
</dbReference>
<name>A0ABY5DSZ8_9ACTN</name>
<reference evidence="2 3" key="1">
    <citation type="submission" date="2022-06" db="EMBL/GenBank/DDBJ databases">
        <title>Paraconexibacter antarcticus.</title>
        <authorList>
            <person name="Kim C.S."/>
        </authorList>
    </citation>
    <scope>NUCLEOTIDE SEQUENCE [LARGE SCALE GENOMIC DNA]</scope>
    <source>
        <strain evidence="2 3">02-257</strain>
    </source>
</reference>
<dbReference type="PANTHER" id="PTHR43244:SF2">
    <property type="entry name" value="CONSERVED HYPOTHETICAL ALANINE AND PROLINE-RICH PROTEIN"/>
    <property type="match status" value="1"/>
</dbReference>
<dbReference type="InterPro" id="IPR011251">
    <property type="entry name" value="Luciferase-like_dom"/>
</dbReference>
<organism evidence="2 3">
    <name type="scientific">Paraconexibacter antarcticus</name>
    <dbReference type="NCBI Taxonomy" id="2949664"/>
    <lineage>
        <taxon>Bacteria</taxon>
        <taxon>Bacillati</taxon>
        <taxon>Actinomycetota</taxon>
        <taxon>Thermoleophilia</taxon>
        <taxon>Solirubrobacterales</taxon>
        <taxon>Paraconexibacteraceae</taxon>
        <taxon>Paraconexibacter</taxon>
    </lineage>
</organism>
<proteinExistence type="predicted"/>
<dbReference type="EMBL" id="CP098502">
    <property type="protein sequence ID" value="UTI63947.1"/>
    <property type="molecule type" value="Genomic_DNA"/>
</dbReference>
<dbReference type="SUPFAM" id="SSF51679">
    <property type="entry name" value="Bacterial luciferase-like"/>
    <property type="match status" value="1"/>
</dbReference>
<dbReference type="InterPro" id="IPR036661">
    <property type="entry name" value="Luciferase-like_sf"/>
</dbReference>
<gene>
    <name evidence="2" type="ORF">NBH00_21710</name>
</gene>
<sequence>MPEHPGFDAAPSLLITGGGGLAEIAESARLAEAAGFAGAWTTEFYDRSATVSLAAMAAATSKITLGSAIAYGFGRTPLVWAAEARDLDELTGKRLILGLGTGTRRMQQDWHGLDGEHPAPRMEELVPLLRRLLRLNEGPIAHDGRFYRLHVKPTLPVGPPPRTDLPIYLAGVNPRMIQAAGRVGDGLVGHPLFTAEYVRDIARPALADGAAHAGRDAQIPIAGYLTCSVNEDRDVARQAARATVAFNSTVKTYRVVHRHHGWEKHAERIREKWTAGNFAAAVDAVPDEMVDTITLSGTREEVRTRYAERWRGVYEHTLLWPPAFTGMDGVRNVIDAFAITPDSTNAD</sequence>
<evidence type="ECO:0000313" key="3">
    <source>
        <dbReference type="Proteomes" id="UP001056035"/>
    </source>
</evidence>
<protein>
    <submittedName>
        <fullName evidence="2">LLM class flavin-dependent oxidoreductase</fullName>
    </submittedName>
</protein>
<dbReference type="Gene3D" id="3.20.20.30">
    <property type="entry name" value="Luciferase-like domain"/>
    <property type="match status" value="1"/>
</dbReference>
<dbReference type="CDD" id="cd01097">
    <property type="entry name" value="Tetrahydromethanopterin_reductase"/>
    <property type="match status" value="1"/>
</dbReference>
<evidence type="ECO:0000259" key="1">
    <source>
        <dbReference type="Pfam" id="PF00296"/>
    </source>
</evidence>
<dbReference type="RefSeq" id="WP_254570663.1">
    <property type="nucleotide sequence ID" value="NZ_CP098502.1"/>
</dbReference>
<dbReference type="Pfam" id="PF00296">
    <property type="entry name" value="Bac_luciferase"/>
    <property type="match status" value="1"/>
</dbReference>
<keyword evidence="3" id="KW-1185">Reference proteome</keyword>
<dbReference type="PANTHER" id="PTHR43244">
    <property type="match status" value="1"/>
</dbReference>
<dbReference type="InterPro" id="IPR050564">
    <property type="entry name" value="F420-G6PD/mer"/>
</dbReference>